<organism evidence="1 2">
    <name type="scientific">Candidatus Merdiplasma excrementigallinarum</name>
    <dbReference type="NCBI Taxonomy" id="2840864"/>
    <lineage>
        <taxon>Bacteria</taxon>
        <taxon>Bacillati</taxon>
        <taxon>Bacillota</taxon>
        <taxon>Clostridia</taxon>
        <taxon>Lachnospirales</taxon>
        <taxon>Lachnospiraceae</taxon>
        <taxon>Lachnospiraceae incertae sedis</taxon>
        <taxon>Candidatus Merdiplasma</taxon>
    </lineage>
</organism>
<dbReference type="GO" id="GO:0030435">
    <property type="term" value="P:sporulation resulting in formation of a cellular spore"/>
    <property type="evidence" value="ECO:0007669"/>
    <property type="project" value="InterPro"/>
</dbReference>
<reference evidence="1" key="1">
    <citation type="submission" date="2020-10" db="EMBL/GenBank/DDBJ databases">
        <authorList>
            <person name="Gilroy R."/>
        </authorList>
    </citation>
    <scope>NUCLEOTIDE SEQUENCE</scope>
    <source>
        <strain evidence="1">ChiBcec6-7307</strain>
    </source>
</reference>
<dbReference type="AlphaFoldDB" id="A0A9D1T7P3"/>
<dbReference type="PIRSF" id="PIRSF011576">
    <property type="entry name" value="YabP"/>
    <property type="match status" value="1"/>
</dbReference>
<dbReference type="InterPro" id="IPR038705">
    <property type="entry name" value="YabP_sf"/>
</dbReference>
<dbReference type="Gene3D" id="2.60.40.2000">
    <property type="match status" value="1"/>
</dbReference>
<dbReference type="Proteomes" id="UP000886889">
    <property type="component" value="Unassembled WGS sequence"/>
</dbReference>
<dbReference type="NCBIfam" id="TIGR02892">
    <property type="entry name" value="spore_yabP"/>
    <property type="match status" value="1"/>
</dbReference>
<name>A0A9D1T7P3_9FIRM</name>
<comment type="caution">
    <text evidence="1">The sequence shown here is derived from an EMBL/GenBank/DDBJ whole genome shotgun (WGS) entry which is preliminary data.</text>
</comment>
<accession>A0A9D1T7P3</accession>
<gene>
    <name evidence="1" type="primary">yabP</name>
    <name evidence="1" type="ORF">IAC80_01770</name>
</gene>
<evidence type="ECO:0000313" key="1">
    <source>
        <dbReference type="EMBL" id="HIV22646.1"/>
    </source>
</evidence>
<dbReference type="InterPro" id="IPR012504">
    <property type="entry name" value="Spore_YabP"/>
</dbReference>
<dbReference type="InterPro" id="IPR022476">
    <property type="entry name" value="Spore_YabP/YqfC"/>
</dbReference>
<evidence type="ECO:0000313" key="2">
    <source>
        <dbReference type="Proteomes" id="UP000886889"/>
    </source>
</evidence>
<dbReference type="EMBL" id="DVOS01000022">
    <property type="protein sequence ID" value="HIV22646.1"/>
    <property type="molecule type" value="Genomic_DNA"/>
</dbReference>
<reference evidence="1" key="2">
    <citation type="journal article" date="2021" name="PeerJ">
        <title>Extensive microbial diversity within the chicken gut microbiome revealed by metagenomics and culture.</title>
        <authorList>
            <person name="Gilroy R."/>
            <person name="Ravi A."/>
            <person name="Getino M."/>
            <person name="Pursley I."/>
            <person name="Horton D.L."/>
            <person name="Alikhan N.F."/>
            <person name="Baker D."/>
            <person name="Gharbi K."/>
            <person name="Hall N."/>
            <person name="Watson M."/>
            <person name="Adriaenssens E.M."/>
            <person name="Foster-Nyarko E."/>
            <person name="Jarju S."/>
            <person name="Secka A."/>
            <person name="Antonio M."/>
            <person name="Oren A."/>
            <person name="Chaudhuri R.R."/>
            <person name="La Ragione R."/>
            <person name="Hildebrand F."/>
            <person name="Pallen M.J."/>
        </authorList>
    </citation>
    <scope>NUCLEOTIDE SEQUENCE</scope>
    <source>
        <strain evidence="1">ChiBcec6-7307</strain>
    </source>
</reference>
<proteinExistence type="predicted"/>
<protein>
    <submittedName>
        <fullName evidence="1">Sporulation protein YabP</fullName>
    </submittedName>
</protein>
<sequence length="94" mass="10741">MEEKREKRGHRLTIDNRKKGTVSGVEDVLAFDVNEIRLETELGMLTVRGKELHLSRLSLDQGEVDLEGTVEALVYSNGPVRGRHRPGSWKRLFQ</sequence>
<dbReference type="Pfam" id="PF07873">
    <property type="entry name" value="YabP"/>
    <property type="match status" value="1"/>
</dbReference>